<keyword evidence="1" id="KW-0812">Transmembrane</keyword>
<gene>
    <name evidence="2" type="ORF">VNO80_29277</name>
</gene>
<protein>
    <submittedName>
        <fullName evidence="2">Uncharacterized protein</fullName>
    </submittedName>
</protein>
<evidence type="ECO:0000313" key="3">
    <source>
        <dbReference type="Proteomes" id="UP001374584"/>
    </source>
</evidence>
<evidence type="ECO:0000256" key="1">
    <source>
        <dbReference type="SAM" id="Phobius"/>
    </source>
</evidence>
<organism evidence="2 3">
    <name type="scientific">Phaseolus coccineus</name>
    <name type="common">Scarlet runner bean</name>
    <name type="synonym">Phaseolus multiflorus</name>
    <dbReference type="NCBI Taxonomy" id="3886"/>
    <lineage>
        <taxon>Eukaryota</taxon>
        <taxon>Viridiplantae</taxon>
        <taxon>Streptophyta</taxon>
        <taxon>Embryophyta</taxon>
        <taxon>Tracheophyta</taxon>
        <taxon>Spermatophyta</taxon>
        <taxon>Magnoliopsida</taxon>
        <taxon>eudicotyledons</taxon>
        <taxon>Gunneridae</taxon>
        <taxon>Pentapetalae</taxon>
        <taxon>rosids</taxon>
        <taxon>fabids</taxon>
        <taxon>Fabales</taxon>
        <taxon>Fabaceae</taxon>
        <taxon>Papilionoideae</taxon>
        <taxon>50 kb inversion clade</taxon>
        <taxon>NPAAA clade</taxon>
        <taxon>indigoferoid/millettioid clade</taxon>
        <taxon>Phaseoleae</taxon>
        <taxon>Phaseolus</taxon>
    </lineage>
</organism>
<proteinExistence type="predicted"/>
<dbReference type="EMBL" id="JAYMYR010000011">
    <property type="protein sequence ID" value="KAK7332524.1"/>
    <property type="molecule type" value="Genomic_DNA"/>
</dbReference>
<keyword evidence="1" id="KW-0472">Membrane</keyword>
<feature type="transmembrane region" description="Helical" evidence="1">
    <location>
        <begin position="50"/>
        <end position="69"/>
    </location>
</feature>
<keyword evidence="1" id="KW-1133">Transmembrane helix</keyword>
<comment type="caution">
    <text evidence="2">The sequence shown here is derived from an EMBL/GenBank/DDBJ whole genome shotgun (WGS) entry which is preliminary data.</text>
</comment>
<sequence>MFRQIAASFCISHHTLFLYYSLGCFLVYLTTLKHGRFITDSKLSFQRYSSLEGTLCCQFVAFLVIPFVSSVKSDCGVLQNWIFTFEFVGTVSPHRC</sequence>
<evidence type="ECO:0000313" key="2">
    <source>
        <dbReference type="EMBL" id="KAK7332524.1"/>
    </source>
</evidence>
<name>A0AAN9QER7_PHACN</name>
<dbReference type="Proteomes" id="UP001374584">
    <property type="component" value="Unassembled WGS sequence"/>
</dbReference>
<keyword evidence="3" id="KW-1185">Reference proteome</keyword>
<dbReference type="AlphaFoldDB" id="A0AAN9QER7"/>
<accession>A0AAN9QER7</accession>
<reference evidence="2 3" key="1">
    <citation type="submission" date="2024-01" db="EMBL/GenBank/DDBJ databases">
        <title>The genomes of 5 underutilized Papilionoideae crops provide insights into root nodulation and disease resistanc.</title>
        <authorList>
            <person name="Jiang F."/>
        </authorList>
    </citation>
    <scope>NUCLEOTIDE SEQUENCE [LARGE SCALE GENOMIC DNA]</scope>
    <source>
        <strain evidence="2">JINMINGXINNONG_FW02</strain>
        <tissue evidence="2">Leaves</tissue>
    </source>
</reference>
<feature type="transmembrane region" description="Helical" evidence="1">
    <location>
        <begin position="6"/>
        <end position="29"/>
    </location>
</feature>